<comment type="similarity">
    <text evidence="6">Belongs to the exbB/tolQ family.</text>
</comment>
<evidence type="ECO:0000256" key="2">
    <source>
        <dbReference type="ARBA" id="ARBA00022475"/>
    </source>
</evidence>
<proteinExistence type="inferred from homology"/>
<evidence type="ECO:0000256" key="4">
    <source>
        <dbReference type="ARBA" id="ARBA00022989"/>
    </source>
</evidence>
<feature type="transmembrane region" description="Helical" evidence="7">
    <location>
        <begin position="12"/>
        <end position="30"/>
    </location>
</feature>
<name>A0ABN1L709_9GAMM</name>
<dbReference type="PANTHER" id="PTHR30625:SF11">
    <property type="entry name" value="MOTA_TOLQ_EXBB PROTON CHANNEL DOMAIN-CONTAINING PROTEIN"/>
    <property type="match status" value="1"/>
</dbReference>
<comment type="caution">
    <text evidence="9">The sequence shown here is derived from an EMBL/GenBank/DDBJ whole genome shotgun (WGS) entry which is preliminary data.</text>
</comment>
<feature type="transmembrane region" description="Helical" evidence="7">
    <location>
        <begin position="50"/>
        <end position="73"/>
    </location>
</feature>
<evidence type="ECO:0000256" key="1">
    <source>
        <dbReference type="ARBA" id="ARBA00004651"/>
    </source>
</evidence>
<keyword evidence="3 7" id="KW-0812">Transmembrane</keyword>
<reference evidence="9 10" key="1">
    <citation type="journal article" date="2019" name="Int. J. Syst. Evol. Microbiol.">
        <title>The Global Catalogue of Microorganisms (GCM) 10K type strain sequencing project: providing services to taxonomists for standard genome sequencing and annotation.</title>
        <authorList>
            <consortium name="The Broad Institute Genomics Platform"/>
            <consortium name="The Broad Institute Genome Sequencing Center for Infectious Disease"/>
            <person name="Wu L."/>
            <person name="Ma J."/>
        </authorList>
    </citation>
    <scope>NUCLEOTIDE SEQUENCE [LARGE SCALE GENOMIC DNA]</scope>
    <source>
        <strain evidence="9 10">JCM 15608</strain>
    </source>
</reference>
<evidence type="ECO:0000259" key="8">
    <source>
        <dbReference type="Pfam" id="PF01618"/>
    </source>
</evidence>
<dbReference type="InterPro" id="IPR050790">
    <property type="entry name" value="ExbB/TolQ_transport"/>
</dbReference>
<dbReference type="PANTHER" id="PTHR30625">
    <property type="entry name" value="PROTEIN TOLQ"/>
    <property type="match status" value="1"/>
</dbReference>
<dbReference type="Pfam" id="PF01618">
    <property type="entry name" value="MotA_ExbB"/>
    <property type="match status" value="1"/>
</dbReference>
<keyword evidence="6" id="KW-0813">Transport</keyword>
<sequence length="127" mass="13810">MSFNSFDHPVVWSILALGFVCYQLLTYYIIRVYSGNYQLKNASWISSAEIFIGALPLLGLLGTISGLLDTFHAMSQGETLDQAGALSQGIADALWTTQLGLVVAIPAWLLLGHIKHLIAKQGVAYAR</sequence>
<keyword evidence="10" id="KW-1185">Reference proteome</keyword>
<keyword evidence="6" id="KW-0653">Protein transport</keyword>
<accession>A0ABN1L709</accession>
<evidence type="ECO:0000313" key="9">
    <source>
        <dbReference type="EMBL" id="GAA0817366.1"/>
    </source>
</evidence>
<evidence type="ECO:0000256" key="5">
    <source>
        <dbReference type="ARBA" id="ARBA00023136"/>
    </source>
</evidence>
<keyword evidence="5 7" id="KW-0472">Membrane</keyword>
<protein>
    <recommendedName>
        <fullName evidence="8">MotA/TolQ/ExbB proton channel domain-containing protein</fullName>
    </recommendedName>
</protein>
<keyword evidence="2" id="KW-1003">Cell membrane</keyword>
<dbReference type="InterPro" id="IPR002898">
    <property type="entry name" value="MotA_ExbB_proton_chnl"/>
</dbReference>
<evidence type="ECO:0000313" key="10">
    <source>
        <dbReference type="Proteomes" id="UP001500021"/>
    </source>
</evidence>
<evidence type="ECO:0000256" key="7">
    <source>
        <dbReference type="SAM" id="Phobius"/>
    </source>
</evidence>
<gene>
    <name evidence="9" type="ORF">GCM10009111_18460</name>
</gene>
<dbReference type="RefSeq" id="WP_343817208.1">
    <property type="nucleotide sequence ID" value="NZ_BAAAFA010000006.1"/>
</dbReference>
<organism evidence="9 10">
    <name type="scientific">Colwellia asteriadis</name>
    <dbReference type="NCBI Taxonomy" id="517723"/>
    <lineage>
        <taxon>Bacteria</taxon>
        <taxon>Pseudomonadati</taxon>
        <taxon>Pseudomonadota</taxon>
        <taxon>Gammaproteobacteria</taxon>
        <taxon>Alteromonadales</taxon>
        <taxon>Colwelliaceae</taxon>
        <taxon>Colwellia</taxon>
    </lineage>
</organism>
<keyword evidence="4 7" id="KW-1133">Transmembrane helix</keyword>
<dbReference type="EMBL" id="BAAAFA010000006">
    <property type="protein sequence ID" value="GAA0817366.1"/>
    <property type="molecule type" value="Genomic_DNA"/>
</dbReference>
<feature type="domain" description="MotA/TolQ/ExbB proton channel" evidence="8">
    <location>
        <begin position="48"/>
        <end position="121"/>
    </location>
</feature>
<feature type="transmembrane region" description="Helical" evidence="7">
    <location>
        <begin position="93"/>
        <end position="111"/>
    </location>
</feature>
<evidence type="ECO:0000256" key="3">
    <source>
        <dbReference type="ARBA" id="ARBA00022692"/>
    </source>
</evidence>
<dbReference type="Proteomes" id="UP001500021">
    <property type="component" value="Unassembled WGS sequence"/>
</dbReference>
<evidence type="ECO:0000256" key="6">
    <source>
        <dbReference type="RuleBase" id="RU004057"/>
    </source>
</evidence>
<comment type="subcellular location">
    <subcellularLocation>
        <location evidence="1">Cell membrane</location>
        <topology evidence="1">Multi-pass membrane protein</topology>
    </subcellularLocation>
    <subcellularLocation>
        <location evidence="6">Membrane</location>
        <topology evidence="6">Multi-pass membrane protein</topology>
    </subcellularLocation>
</comment>